<evidence type="ECO:0000313" key="2">
    <source>
        <dbReference type="EMBL" id="VDO00751.1"/>
    </source>
</evidence>
<dbReference type="AlphaFoldDB" id="A0A0R3TCV4"/>
<feature type="region of interest" description="Disordered" evidence="1">
    <location>
        <begin position="1"/>
        <end position="79"/>
    </location>
</feature>
<reference evidence="4" key="1">
    <citation type="submission" date="2017-02" db="UniProtKB">
        <authorList>
            <consortium name="WormBaseParasite"/>
        </authorList>
    </citation>
    <scope>IDENTIFICATION</scope>
</reference>
<organism evidence="4">
    <name type="scientific">Rodentolepis nana</name>
    <name type="common">Dwarf tapeworm</name>
    <name type="synonym">Hymenolepis nana</name>
    <dbReference type="NCBI Taxonomy" id="102285"/>
    <lineage>
        <taxon>Eukaryota</taxon>
        <taxon>Metazoa</taxon>
        <taxon>Spiralia</taxon>
        <taxon>Lophotrochozoa</taxon>
        <taxon>Platyhelminthes</taxon>
        <taxon>Cestoda</taxon>
        <taxon>Eucestoda</taxon>
        <taxon>Cyclophyllidea</taxon>
        <taxon>Hymenolepididae</taxon>
        <taxon>Rodentolepis</taxon>
    </lineage>
</organism>
<name>A0A0R3TCV4_RODNA</name>
<dbReference type="Proteomes" id="UP000278807">
    <property type="component" value="Unassembled WGS sequence"/>
</dbReference>
<keyword evidence="3" id="KW-1185">Reference proteome</keyword>
<feature type="compositionally biased region" description="Polar residues" evidence="1">
    <location>
        <begin position="52"/>
        <end position="61"/>
    </location>
</feature>
<reference evidence="2 3" key="2">
    <citation type="submission" date="2018-11" db="EMBL/GenBank/DDBJ databases">
        <authorList>
            <consortium name="Pathogen Informatics"/>
        </authorList>
    </citation>
    <scope>NUCLEOTIDE SEQUENCE [LARGE SCALE GENOMIC DNA]</scope>
</reference>
<proteinExistence type="predicted"/>
<evidence type="ECO:0000313" key="3">
    <source>
        <dbReference type="Proteomes" id="UP000278807"/>
    </source>
</evidence>
<evidence type="ECO:0000313" key="4">
    <source>
        <dbReference type="WBParaSite" id="HNAJ_0000489301-mRNA-1"/>
    </source>
</evidence>
<dbReference type="EMBL" id="UZAE01003791">
    <property type="protein sequence ID" value="VDO00751.1"/>
    <property type="molecule type" value="Genomic_DNA"/>
</dbReference>
<dbReference type="WBParaSite" id="HNAJ_0000489301-mRNA-1">
    <property type="protein sequence ID" value="HNAJ_0000489301-mRNA-1"/>
    <property type="gene ID" value="HNAJ_0000489301"/>
</dbReference>
<gene>
    <name evidence="2" type="ORF">HNAJ_LOCUS4891</name>
</gene>
<sequence length="149" mass="16072">MPPLYDNNSASRNESESTTDLERPSANGNADQPESVVCVTSVDGNNPGVESPSLTTDQESGSGVGGIRGIDNSESRTRGAPKCFQENKAVRNVSGPYVVSTPTDDVEDNALRDRIVRVDGVLLYRILIIDEITQNDLTKLIKLLISSKH</sequence>
<accession>A0A0R3TCV4</accession>
<evidence type="ECO:0000256" key="1">
    <source>
        <dbReference type="SAM" id="MobiDB-lite"/>
    </source>
</evidence>
<protein>
    <submittedName>
        <fullName evidence="2 4">Uncharacterized protein</fullName>
    </submittedName>
</protein>
<feature type="compositionally biased region" description="Polar residues" evidence="1">
    <location>
        <begin position="1"/>
        <end position="18"/>
    </location>
</feature>